<dbReference type="InterPro" id="IPR023393">
    <property type="entry name" value="START-like_dom_sf"/>
</dbReference>
<reference evidence="3 4" key="1">
    <citation type="submission" date="2016-10" db="EMBL/GenBank/DDBJ databases">
        <authorList>
            <person name="de Groot N.N."/>
        </authorList>
    </citation>
    <scope>NUCLEOTIDE SEQUENCE [LARGE SCALE GENOMIC DNA]</scope>
    <source>
        <strain evidence="3 4">CGMCC 4.5681</strain>
    </source>
</reference>
<evidence type="ECO:0000313" key="4">
    <source>
        <dbReference type="Proteomes" id="UP000198683"/>
    </source>
</evidence>
<dbReference type="Gene3D" id="3.30.530.20">
    <property type="match status" value="1"/>
</dbReference>
<dbReference type="RefSeq" id="WP_090769642.1">
    <property type="nucleotide sequence ID" value="NZ_FNFB01000017.1"/>
</dbReference>
<dbReference type="Pfam" id="PF08327">
    <property type="entry name" value="AHSA1"/>
    <property type="match status" value="1"/>
</dbReference>
<dbReference type="OrthoDB" id="9803476at2"/>
<dbReference type="STRING" id="683260.SAMN05421874_117149"/>
<feature type="domain" description="Activator of Hsp90 ATPase homologue 1/2-like C-terminal" evidence="2">
    <location>
        <begin position="33"/>
        <end position="144"/>
    </location>
</feature>
<dbReference type="InterPro" id="IPR013538">
    <property type="entry name" value="ASHA1/2-like_C"/>
</dbReference>
<evidence type="ECO:0000313" key="3">
    <source>
        <dbReference type="EMBL" id="SDL21202.1"/>
    </source>
</evidence>
<sequence>MSQNPYRTSSLAQVGCEAAGDRWTLVFVRELRHSPEKVWAALTEPGQLAAWAPYTADRSLAEAGSATMTMIDDEHPQDMEVEVVRAEPPTLLEHTFGTDLLRWELAATDTGTRLTLRHTVQDRDWIPKVAAGWHLCFDVAEKLLEGRPIPPIRGASAAGFGWSELNDQYAHKLGIPNTGLPEDLKGQNEGP</sequence>
<keyword evidence="4" id="KW-1185">Reference proteome</keyword>
<gene>
    <name evidence="3" type="ORF">SAMN05421874_117149</name>
</gene>
<dbReference type="SUPFAM" id="SSF55961">
    <property type="entry name" value="Bet v1-like"/>
    <property type="match status" value="1"/>
</dbReference>
<dbReference type="AlphaFoldDB" id="A0A1G9I7W8"/>
<dbReference type="CDD" id="cd08899">
    <property type="entry name" value="SRPBCC_CalC_Aha1-like_6"/>
    <property type="match status" value="1"/>
</dbReference>
<accession>A0A1G9I7W8</accession>
<evidence type="ECO:0000259" key="2">
    <source>
        <dbReference type="Pfam" id="PF08327"/>
    </source>
</evidence>
<protein>
    <submittedName>
        <fullName evidence="3">Uncharacterized conserved protein YndB, AHSA1/START domain</fullName>
    </submittedName>
</protein>
<dbReference type="Proteomes" id="UP000198683">
    <property type="component" value="Unassembled WGS sequence"/>
</dbReference>
<dbReference type="EMBL" id="FNFB01000017">
    <property type="protein sequence ID" value="SDL21202.1"/>
    <property type="molecule type" value="Genomic_DNA"/>
</dbReference>
<comment type="similarity">
    <text evidence="1">Belongs to the AHA1 family.</text>
</comment>
<evidence type="ECO:0000256" key="1">
    <source>
        <dbReference type="ARBA" id="ARBA00006817"/>
    </source>
</evidence>
<proteinExistence type="inferred from homology"/>
<name>A0A1G9I7W8_9ACTN</name>
<organism evidence="3 4">
    <name type="scientific">Nonomuraea maritima</name>
    <dbReference type="NCBI Taxonomy" id="683260"/>
    <lineage>
        <taxon>Bacteria</taxon>
        <taxon>Bacillati</taxon>
        <taxon>Actinomycetota</taxon>
        <taxon>Actinomycetes</taxon>
        <taxon>Streptosporangiales</taxon>
        <taxon>Streptosporangiaceae</taxon>
        <taxon>Nonomuraea</taxon>
    </lineage>
</organism>